<protein>
    <submittedName>
        <fullName evidence="1">Uncharacterized protein</fullName>
    </submittedName>
</protein>
<proteinExistence type="predicted"/>
<reference evidence="1 2" key="1">
    <citation type="journal article" date="2010" name="ChemBioChem">
        <title>Cloning and characterization of the biosynthetic gene cluster of 16-membered macrolide antibiotic FD-891: involvement of a dual functional cytochrome P450 monooxygenase catalyzing epoxidation and hydroxylation.</title>
        <authorList>
            <person name="Kudo F."/>
            <person name="Motegi A."/>
            <person name="Mizoue K."/>
            <person name="Eguchi T."/>
        </authorList>
    </citation>
    <scope>NUCLEOTIDE SEQUENCE [LARGE SCALE GENOMIC DNA]</scope>
    <source>
        <strain evidence="1 2">A-8890</strain>
    </source>
</reference>
<dbReference type="Proteomes" id="UP001321542">
    <property type="component" value="Chromosome"/>
</dbReference>
<evidence type="ECO:0000313" key="2">
    <source>
        <dbReference type="Proteomes" id="UP001321542"/>
    </source>
</evidence>
<evidence type="ECO:0000313" key="1">
    <source>
        <dbReference type="EMBL" id="BBC32023.1"/>
    </source>
</evidence>
<name>A0ABM7F7Y9_9ACTN</name>
<reference evidence="1 2" key="2">
    <citation type="journal article" date="2023" name="ChemBioChem">
        <title>Acyltransferase Domain Exchange between Two Independent Type I Polyketide Synthases in the Same Producer Strain of Macrolide Antibiotics.</title>
        <authorList>
            <person name="Kudo F."/>
            <person name="Kishikawa K."/>
            <person name="Tsuboi K."/>
            <person name="Kido T."/>
            <person name="Usui T."/>
            <person name="Hashimoto J."/>
            <person name="Shin-Ya K."/>
            <person name="Miyanaga A."/>
            <person name="Eguchi T."/>
        </authorList>
    </citation>
    <scope>NUCLEOTIDE SEQUENCE [LARGE SCALE GENOMIC DNA]</scope>
    <source>
        <strain evidence="1 2">A-8890</strain>
    </source>
</reference>
<organism evidence="1 2">
    <name type="scientific">Streptomyces graminofaciens</name>
    <dbReference type="NCBI Taxonomy" id="68212"/>
    <lineage>
        <taxon>Bacteria</taxon>
        <taxon>Bacillati</taxon>
        <taxon>Actinomycetota</taxon>
        <taxon>Actinomycetes</taxon>
        <taxon>Kitasatosporales</taxon>
        <taxon>Streptomycetaceae</taxon>
        <taxon>Streptomyces</taxon>
    </lineage>
</organism>
<gene>
    <name evidence="1" type="ORF">SGFS_033170</name>
</gene>
<accession>A0ABM7F7Y9</accession>
<sequence length="203" mass="21637">MSAGRFEDRLLDGLKREIELREAEAEAAGAGSGEGRAKASVRGLSALLTPRRIAVVATACAAAWLAAVAVPGAPADSKAYAVERNGDGSVRLTGKGQDIGVADQRELAKEVRPWGIEVTIDVLAPGYVCDRSEVTSALPAVDEQGNVVPIIPMEARWDVTLRRGNVLAFENTRGDSRPRAVEFYKTKSEAEPCVPRKVTLPDD</sequence>
<dbReference type="EMBL" id="AP018448">
    <property type="protein sequence ID" value="BBC32023.1"/>
    <property type="molecule type" value="Genomic_DNA"/>
</dbReference>
<dbReference type="RefSeq" id="WP_286250965.1">
    <property type="nucleotide sequence ID" value="NZ_AP018448.1"/>
</dbReference>
<keyword evidence="2" id="KW-1185">Reference proteome</keyword>